<organism evidence="1 2">
    <name type="scientific">Candidatus Wildermuthbacteria bacterium RIFCSPHIGHO2_01_FULL_48_27b</name>
    <dbReference type="NCBI Taxonomy" id="1802447"/>
    <lineage>
        <taxon>Bacteria</taxon>
        <taxon>Candidatus Wildermuthiibacteriota</taxon>
    </lineage>
</organism>
<dbReference type="AlphaFoldDB" id="A0A1G2QWA5"/>
<evidence type="ECO:0000313" key="1">
    <source>
        <dbReference type="EMBL" id="OHA64895.1"/>
    </source>
</evidence>
<gene>
    <name evidence="1" type="ORF">A2843_00060</name>
</gene>
<dbReference type="Gene3D" id="3.30.565.10">
    <property type="entry name" value="Histidine kinase-like ATPase, C-terminal domain"/>
    <property type="match status" value="1"/>
</dbReference>
<evidence type="ECO:0008006" key="3">
    <source>
        <dbReference type="Google" id="ProtNLM"/>
    </source>
</evidence>
<dbReference type="Proteomes" id="UP000178170">
    <property type="component" value="Unassembled WGS sequence"/>
</dbReference>
<name>A0A1G2QWA5_9BACT</name>
<reference evidence="1 2" key="1">
    <citation type="journal article" date="2016" name="Nat. Commun.">
        <title>Thousands of microbial genomes shed light on interconnected biogeochemical processes in an aquifer system.</title>
        <authorList>
            <person name="Anantharaman K."/>
            <person name="Brown C.T."/>
            <person name="Hug L.A."/>
            <person name="Sharon I."/>
            <person name="Castelle C.J."/>
            <person name="Probst A.J."/>
            <person name="Thomas B.C."/>
            <person name="Singh A."/>
            <person name="Wilkins M.J."/>
            <person name="Karaoz U."/>
            <person name="Brodie E.L."/>
            <person name="Williams K.H."/>
            <person name="Hubbard S.S."/>
            <person name="Banfield J.F."/>
        </authorList>
    </citation>
    <scope>NUCLEOTIDE SEQUENCE [LARGE SCALE GENOMIC DNA]</scope>
</reference>
<evidence type="ECO:0000313" key="2">
    <source>
        <dbReference type="Proteomes" id="UP000178170"/>
    </source>
</evidence>
<dbReference type="InterPro" id="IPR036890">
    <property type="entry name" value="HATPase_C_sf"/>
</dbReference>
<dbReference type="EMBL" id="MHTS01000006">
    <property type="protein sequence ID" value="OHA64895.1"/>
    <property type="molecule type" value="Genomic_DNA"/>
</dbReference>
<dbReference type="SUPFAM" id="SSF49478">
    <property type="entry name" value="Cna protein B-type domain"/>
    <property type="match status" value="1"/>
</dbReference>
<accession>A0A1G2QWA5</accession>
<dbReference type="SUPFAM" id="SSF55874">
    <property type="entry name" value="ATPase domain of HSP90 chaperone/DNA topoisomerase II/histidine kinase"/>
    <property type="match status" value="1"/>
</dbReference>
<protein>
    <recommendedName>
        <fullName evidence="3">Histidine kinase/HSP90-like ATPase domain-containing protein</fullName>
    </recommendedName>
</protein>
<sequence length="626" mass="70550">MTTFRGTVHVIPERAIQLFSGMLGSIWQILGEFVENAIDADAKRVWLVLAKDTVQIIDNGHGMVPEMLEDERKLLEMFLQDIQRGVSPGYEDVRILLSNASLNSLEWLGRNVGFSGKARRPRDPNNIIKGERGIGFQGFRQIANEATCISRANEGLAALFWSEPPKPIPEFSLKLPTNEQVRKHDLGFEIRETGRELTDPSGRALESGTKVVITRLKPELESLLRPSYLAEQFRIRFSEHVRARGVRIVIVDRITEEGQRSGGKEIIVEPVQYRGPCILQEERSLPGGKSGFHIQLYYNRGGKGERVMFRWMNTDVRPLTDLSEFQRDPWTSGKLSGFVEFPGTAEVMSTDKTTPLEGPTRNQWRKSVQALEPQIREIASALEDVERQKRSTNVAAQVSEVIPDAIQQVEALRDAAIGLPRRRRRHVDPHPTHPAISDIVSAVVFDEHNRGIGLVTVELWKGSDLLERKETGTSGAVSFGRRATGKYRLRAIAPEGMDLLVPHQYQFEIEGQEGYRAVFHVVTGKPRPETPRLPRVQLNPTSLDDPGMPYRDRLHVGIIDINMEFEDTREAERRADDRTLATLFAHFAALAVAEHCAQATDTAYALRQAGILFGKIYARLEANRRK</sequence>
<comment type="caution">
    <text evidence="1">The sequence shown here is derived from an EMBL/GenBank/DDBJ whole genome shotgun (WGS) entry which is preliminary data.</text>
</comment>
<dbReference type="Pfam" id="PF13589">
    <property type="entry name" value="HATPase_c_3"/>
    <property type="match status" value="1"/>
</dbReference>
<proteinExistence type="predicted"/>